<comment type="caution">
    <text evidence="1">The sequence shown here is derived from an EMBL/GenBank/DDBJ whole genome shotgun (WGS) entry which is preliminary data.</text>
</comment>
<dbReference type="VEuPathDB" id="TriTrypDB:LtaPh_0510700"/>
<sequence length="90" mass="10054">MVVIKGGGQTYAVGNGRQMEWDEVPESFKKKVAEQKEIEKCTDLRAKAQRCISDQGFWAPQCVDLTEAFHLCQSHELTRTELTQPKAAAG</sequence>
<proteinExistence type="predicted"/>
<accession>A0A640K8F1</accession>
<dbReference type="OrthoDB" id="247649at2759"/>
<dbReference type="AlphaFoldDB" id="A0A640K8F1"/>
<reference evidence="1" key="1">
    <citation type="submission" date="2019-11" db="EMBL/GenBank/DDBJ databases">
        <title>Leishmania tarentolae CDS.</title>
        <authorList>
            <person name="Goto Y."/>
            <person name="Yamagishi J."/>
        </authorList>
    </citation>
    <scope>NUCLEOTIDE SEQUENCE [LARGE SCALE GENOMIC DNA]</scope>
    <source>
        <strain evidence="1">Parrot Tar II</strain>
    </source>
</reference>
<dbReference type="Proteomes" id="UP000419144">
    <property type="component" value="Unassembled WGS sequence"/>
</dbReference>
<protein>
    <recommendedName>
        <fullName evidence="3">CHCH domain-containing protein</fullName>
    </recommendedName>
</protein>
<evidence type="ECO:0000313" key="1">
    <source>
        <dbReference type="EMBL" id="GET85833.1"/>
    </source>
</evidence>
<evidence type="ECO:0000313" key="2">
    <source>
        <dbReference type="Proteomes" id="UP000419144"/>
    </source>
</evidence>
<organism evidence="1 2">
    <name type="scientific">Leishmania tarentolae</name>
    <name type="common">Sauroleishmania tarentolae</name>
    <dbReference type="NCBI Taxonomy" id="5689"/>
    <lineage>
        <taxon>Eukaryota</taxon>
        <taxon>Discoba</taxon>
        <taxon>Euglenozoa</taxon>
        <taxon>Kinetoplastea</taxon>
        <taxon>Metakinetoplastina</taxon>
        <taxon>Trypanosomatida</taxon>
        <taxon>Trypanosomatidae</taxon>
        <taxon>Leishmaniinae</taxon>
        <taxon>Leishmania</taxon>
        <taxon>lizard Leishmania</taxon>
    </lineage>
</organism>
<dbReference type="EMBL" id="BLBS01000006">
    <property type="protein sequence ID" value="GET85833.1"/>
    <property type="molecule type" value="Genomic_DNA"/>
</dbReference>
<name>A0A640K8F1_LEITA</name>
<evidence type="ECO:0008006" key="3">
    <source>
        <dbReference type="Google" id="ProtNLM"/>
    </source>
</evidence>
<gene>
    <name evidence="1" type="ORF">LtaPh_0510700</name>
</gene>
<keyword evidence="2" id="KW-1185">Reference proteome</keyword>